<feature type="transmembrane region" description="Helical" evidence="1">
    <location>
        <begin position="156"/>
        <end position="176"/>
    </location>
</feature>
<gene>
    <name evidence="3" type="ORF">CHH67_06255</name>
    <name evidence="2" type="ORF">GNP94_03560</name>
</gene>
<feature type="transmembrane region" description="Helical" evidence="1">
    <location>
        <begin position="197"/>
        <end position="215"/>
    </location>
</feature>
<name>A0A268EZ61_9BACL</name>
<keyword evidence="1" id="KW-1133">Transmembrane helix</keyword>
<dbReference type="OrthoDB" id="2649540at2"/>
<evidence type="ECO:0000313" key="4">
    <source>
        <dbReference type="Proteomes" id="UP000215596"/>
    </source>
</evidence>
<evidence type="ECO:0000313" key="3">
    <source>
        <dbReference type="EMBL" id="PAD78364.1"/>
    </source>
</evidence>
<feature type="transmembrane region" description="Helical" evidence="1">
    <location>
        <begin position="6"/>
        <end position="30"/>
    </location>
</feature>
<keyword evidence="1" id="KW-0812">Transmembrane</keyword>
<dbReference type="Proteomes" id="UP000215596">
    <property type="component" value="Unassembled WGS sequence"/>
</dbReference>
<keyword evidence="5" id="KW-1185">Reference proteome</keyword>
<protein>
    <recommendedName>
        <fullName evidence="6">GAP family protein</fullName>
    </recommendedName>
</protein>
<evidence type="ECO:0000256" key="1">
    <source>
        <dbReference type="SAM" id="Phobius"/>
    </source>
</evidence>
<organism evidence="3 4">
    <name type="scientific">Paenibacillus campinasensis</name>
    <dbReference type="NCBI Taxonomy" id="66347"/>
    <lineage>
        <taxon>Bacteria</taxon>
        <taxon>Bacillati</taxon>
        <taxon>Bacillota</taxon>
        <taxon>Bacilli</taxon>
        <taxon>Bacillales</taxon>
        <taxon>Paenibacillaceae</taxon>
        <taxon>Paenibacillus</taxon>
    </lineage>
</organism>
<keyword evidence="1" id="KW-0472">Membrane</keyword>
<evidence type="ECO:0000313" key="5">
    <source>
        <dbReference type="Proteomes" id="UP000435177"/>
    </source>
</evidence>
<evidence type="ECO:0000313" key="2">
    <source>
        <dbReference type="EMBL" id="MUG65082.1"/>
    </source>
</evidence>
<reference evidence="3 4" key="1">
    <citation type="submission" date="2017-07" db="EMBL/GenBank/DDBJ databases">
        <title>Isolation and whole genome analysis of endospore-forming bacteria from heroin.</title>
        <authorList>
            <person name="Kalinowski J."/>
            <person name="Ahrens B."/>
            <person name="Al-Dilaimi A."/>
            <person name="Winkler A."/>
            <person name="Wibberg D."/>
            <person name="Schleenbecker U."/>
            <person name="Ruckert C."/>
            <person name="Wolfel R."/>
            <person name="Grass G."/>
        </authorList>
    </citation>
    <scope>NUCLEOTIDE SEQUENCE [LARGE SCALE GENOMIC DNA]</scope>
    <source>
        <strain evidence="3 4">7537-G1</strain>
    </source>
</reference>
<feature type="transmembrane region" description="Helical" evidence="1">
    <location>
        <begin position="42"/>
        <end position="66"/>
    </location>
</feature>
<dbReference type="RefSeq" id="WP_095264225.1">
    <property type="nucleotide sequence ID" value="NZ_NPBY01000021.1"/>
</dbReference>
<evidence type="ECO:0008006" key="6">
    <source>
        <dbReference type="Google" id="ProtNLM"/>
    </source>
</evidence>
<comment type="caution">
    <text evidence="3">The sequence shown here is derived from an EMBL/GenBank/DDBJ whole genome shotgun (WGS) entry which is preliminary data.</text>
</comment>
<feature type="transmembrane region" description="Helical" evidence="1">
    <location>
        <begin position="111"/>
        <end position="136"/>
    </location>
</feature>
<proteinExistence type="predicted"/>
<dbReference type="Proteomes" id="UP000435177">
    <property type="component" value="Unassembled WGS sequence"/>
</dbReference>
<dbReference type="InterPro" id="IPR021315">
    <property type="entry name" value="Gap/Sap"/>
</dbReference>
<dbReference type="EMBL" id="WOAA01000002">
    <property type="protein sequence ID" value="MUG65082.1"/>
    <property type="molecule type" value="Genomic_DNA"/>
</dbReference>
<reference evidence="2 5" key="2">
    <citation type="submission" date="2019-11" db="EMBL/GenBank/DDBJ databases">
        <title>Draft genome sequences of five Paenibacillus species of dairy origin.</title>
        <authorList>
            <person name="Olajide A.M."/>
            <person name="Chen S."/>
            <person name="Lapointe G."/>
        </authorList>
    </citation>
    <scope>NUCLEOTIDE SEQUENCE [LARGE SCALE GENOMIC DNA]</scope>
    <source>
        <strain evidence="2 5">3CS1</strain>
    </source>
</reference>
<dbReference type="Pfam" id="PF11139">
    <property type="entry name" value="SfLAP"/>
    <property type="match status" value="1"/>
</dbReference>
<dbReference type="EMBL" id="NPBY01000021">
    <property type="protein sequence ID" value="PAD78364.1"/>
    <property type="molecule type" value="Genomic_DNA"/>
</dbReference>
<accession>A0A268EZ61</accession>
<dbReference type="AlphaFoldDB" id="A0A268EZ61"/>
<sequence length="218" mass="24010">MSIQLLVTIGGLALLDTLSPATIGVTLYLLLSETRRLGSRLFVYLSVVAGVYFVIGVCLMLGMEALAHTFTSFIQNRLVSWILFGIGALLFIASFYVPTKKRKELPRVRSYSLGAMAILGLTTSLVEAGTAFPYFAAIGLMASAELNMLQWLPILFGYNFVMVLPPLFLYGMYLLFGRRARRPLNRLSEKVGAMSGSALSWVMCIVGLLLIFNSLDFL</sequence>
<feature type="transmembrane region" description="Helical" evidence="1">
    <location>
        <begin position="78"/>
        <end position="99"/>
    </location>
</feature>